<keyword evidence="3" id="KW-1185">Reference proteome</keyword>
<dbReference type="Gene3D" id="1.20.1170.10">
    <property type="match status" value="1"/>
</dbReference>
<dbReference type="GeneID" id="102802174"/>
<reference evidence="4" key="1">
    <citation type="submission" date="2025-08" db="UniProtKB">
        <authorList>
            <consortium name="RefSeq"/>
        </authorList>
    </citation>
    <scope>IDENTIFICATION</scope>
    <source>
        <tissue evidence="4">Testes</tissue>
    </source>
</reference>
<protein>
    <submittedName>
        <fullName evidence="4">Uncharacterized protein LOC102802174</fullName>
    </submittedName>
</protein>
<feature type="signal peptide" evidence="2">
    <location>
        <begin position="1"/>
        <end position="19"/>
    </location>
</feature>
<feature type="coiled-coil region" evidence="1">
    <location>
        <begin position="298"/>
        <end position="332"/>
    </location>
</feature>
<name>A0ABM0MVT7_SACKO</name>
<keyword evidence="2" id="KW-0732">Signal</keyword>
<dbReference type="Proteomes" id="UP000694865">
    <property type="component" value="Unplaced"/>
</dbReference>
<organism evidence="3 4">
    <name type="scientific">Saccoglossus kowalevskii</name>
    <name type="common">Acorn worm</name>
    <dbReference type="NCBI Taxonomy" id="10224"/>
    <lineage>
        <taxon>Eukaryota</taxon>
        <taxon>Metazoa</taxon>
        <taxon>Hemichordata</taxon>
        <taxon>Enteropneusta</taxon>
        <taxon>Harrimaniidae</taxon>
        <taxon>Saccoglossus</taxon>
    </lineage>
</organism>
<evidence type="ECO:0000256" key="1">
    <source>
        <dbReference type="SAM" id="Coils"/>
    </source>
</evidence>
<gene>
    <name evidence="4" type="primary">LOC102802174</name>
</gene>
<sequence length="394" mass="44746">MPTNVVVITLATLVLSVNAQYMREAMTGACAMARSFTSNVNNIKEFVQYFDESMSVATIHYMANPAPDSLLELKSISRSLGDLVNNPTSPKAWQQIQRSLQSVVGKQVLAYSVLGISVVYLVDTICWRNEIEALLQDTAHREFRERLERIQQHWDREKVLITEFKRRIGEGNFEFKPSDALLLGKIEALMNKARALLYEIRKEIPRVKSKYAASSTYALASLGVGSGVGAVGWAIFGGSLPVIGGVIAAAVGAIYNVGNIGDENRYIRDLERMERDVTRLYEDIQSDHDELKSVMEVMKKWTYDVKKLHKEVEQFQNDLKAFQSDVSQFHKEVREFRAEVQQFWSHVRLGILITFLLICLKYAYKPAVDMGQRLLMLIYVYVQGYHGSYAHSIL</sequence>
<accession>A0ABM0MVT7</accession>
<feature type="chain" id="PRO_5045391880" evidence="2">
    <location>
        <begin position="20"/>
        <end position="394"/>
    </location>
</feature>
<evidence type="ECO:0000313" key="4">
    <source>
        <dbReference type="RefSeq" id="XP_006824128.1"/>
    </source>
</evidence>
<evidence type="ECO:0000313" key="3">
    <source>
        <dbReference type="Proteomes" id="UP000694865"/>
    </source>
</evidence>
<proteinExistence type="predicted"/>
<dbReference type="RefSeq" id="XP_006824128.1">
    <property type="nucleotide sequence ID" value="XM_006824065.1"/>
</dbReference>
<keyword evidence="1" id="KW-0175">Coiled coil</keyword>
<evidence type="ECO:0000256" key="2">
    <source>
        <dbReference type="SAM" id="SignalP"/>
    </source>
</evidence>